<feature type="domain" description="ACT" evidence="3">
    <location>
        <begin position="38"/>
        <end position="118"/>
    </location>
</feature>
<dbReference type="InterPro" id="IPR002912">
    <property type="entry name" value="ACT_dom"/>
</dbReference>
<evidence type="ECO:0000313" key="4">
    <source>
        <dbReference type="Proteomes" id="UP000504604"/>
    </source>
</evidence>
<dbReference type="AlphaFoldDB" id="A0A6I9TLS9"/>
<accession>A0A6I9TLS9</accession>
<dbReference type="GeneID" id="105168447"/>
<reference evidence="5" key="1">
    <citation type="submission" date="2025-08" db="UniProtKB">
        <authorList>
            <consortium name="RefSeq"/>
        </authorList>
    </citation>
    <scope>IDENTIFICATION</scope>
</reference>
<evidence type="ECO:0000256" key="2">
    <source>
        <dbReference type="RuleBase" id="RU369043"/>
    </source>
</evidence>
<dbReference type="CDD" id="cd04925">
    <property type="entry name" value="ACT_ACR_2"/>
    <property type="match status" value="1"/>
</dbReference>
<dbReference type="CDD" id="cd04897">
    <property type="entry name" value="ACT_ACR_3"/>
    <property type="match status" value="1"/>
</dbReference>
<gene>
    <name evidence="5" type="primary">LOC105168447</name>
</gene>
<dbReference type="RefSeq" id="XP_011086839.1">
    <property type="nucleotide sequence ID" value="XM_011088537.2"/>
</dbReference>
<keyword evidence="4" id="KW-1185">Reference proteome</keyword>
<evidence type="ECO:0000259" key="3">
    <source>
        <dbReference type="PROSITE" id="PS51671"/>
    </source>
</evidence>
<name>A0A6I9TLS9_SESIN</name>
<dbReference type="InterPro" id="IPR040217">
    <property type="entry name" value="ACR1-12"/>
</dbReference>
<dbReference type="Pfam" id="PF24931">
    <property type="entry name" value="ACT_ACR9_3rd"/>
    <property type="match status" value="1"/>
</dbReference>
<dbReference type="PROSITE" id="PS51671">
    <property type="entry name" value="ACT"/>
    <property type="match status" value="3"/>
</dbReference>
<proteinExistence type="predicted"/>
<dbReference type="InterPro" id="IPR045865">
    <property type="entry name" value="ACT-like_dom_sf"/>
</dbReference>
<evidence type="ECO:0000313" key="5">
    <source>
        <dbReference type="RefSeq" id="XP_011086839.1"/>
    </source>
</evidence>
<keyword evidence="1 2" id="KW-0677">Repeat</keyword>
<dbReference type="Proteomes" id="UP000504604">
    <property type="component" value="Linkage group LG8"/>
</dbReference>
<feature type="domain" description="ACT" evidence="3">
    <location>
        <begin position="338"/>
        <end position="417"/>
    </location>
</feature>
<feature type="domain" description="ACT" evidence="3">
    <location>
        <begin position="127"/>
        <end position="204"/>
    </location>
</feature>
<sequence length="449" mass="50442">MDCWSSSLRVDDEFKKLVIRMNPPRVTVDNASDKKATLIKVDSANKRGSLLEVVQVLTDLNLIIRRAYISSDGEWFMDVFYVTDEFGNKVYEDNVSERIQQSLGPRGHSFRLLARSVGVQSASEHTTIELSGRDRPGLLSEVFAVLTDLKCNVVAAEVWTHNSRMASVVYITDEANGSPINDPERLANIKQLLLYVLKGDREWRSANSAVSVGSTHTQRRLHQMMYADRDYDVQNVDNATTERTKPLVTVENCVEKGYTVVNLSCPDRPKLLFDTVCTLTDMQYVVFHGTIIAEGPEAQQEYYIRHMDGCPISSEAERQRVIHCLEAAIKRRESEGIRLELCSDDRVGLLSDVTRIFRENGLSVTRAEVTTRGTQAVNVFYVTDASGSPVKSETIEAVRKEIGLTILRVKDDTYSSSPPQETGRFSLGSLFRSRSEKFLYSLGLIKSCS</sequence>
<comment type="function">
    <text evidence="2">Binds amino acids.</text>
</comment>
<dbReference type="PANTHER" id="PTHR31096:SF15">
    <property type="entry name" value="ACT DOMAIN-CONTAINING PROTEIN ACR"/>
    <property type="match status" value="1"/>
</dbReference>
<organism evidence="4 5">
    <name type="scientific">Sesamum indicum</name>
    <name type="common">Oriental sesame</name>
    <name type="synonym">Sesamum orientale</name>
    <dbReference type="NCBI Taxonomy" id="4182"/>
    <lineage>
        <taxon>Eukaryota</taxon>
        <taxon>Viridiplantae</taxon>
        <taxon>Streptophyta</taxon>
        <taxon>Embryophyta</taxon>
        <taxon>Tracheophyta</taxon>
        <taxon>Spermatophyta</taxon>
        <taxon>Magnoliopsida</taxon>
        <taxon>eudicotyledons</taxon>
        <taxon>Gunneridae</taxon>
        <taxon>Pentapetalae</taxon>
        <taxon>asterids</taxon>
        <taxon>lamiids</taxon>
        <taxon>Lamiales</taxon>
        <taxon>Pedaliaceae</taxon>
        <taxon>Sesamum</taxon>
    </lineage>
</organism>
<dbReference type="CDD" id="cd04926">
    <property type="entry name" value="ACT_ACR_4"/>
    <property type="match status" value="1"/>
</dbReference>
<evidence type="ECO:0000256" key="1">
    <source>
        <dbReference type="ARBA" id="ARBA00022737"/>
    </source>
</evidence>
<dbReference type="Pfam" id="PF01842">
    <property type="entry name" value="ACT"/>
    <property type="match status" value="3"/>
</dbReference>
<dbReference type="PANTHER" id="PTHR31096">
    <property type="entry name" value="ACT DOMAIN-CONTAINING PROTEIN ACR4-RELATED"/>
    <property type="match status" value="1"/>
</dbReference>
<dbReference type="GO" id="GO:0016597">
    <property type="term" value="F:amino acid binding"/>
    <property type="evidence" value="ECO:0007669"/>
    <property type="project" value="UniProtKB-UniRule"/>
</dbReference>
<dbReference type="OrthoDB" id="2019938at2759"/>
<dbReference type="SUPFAM" id="SSF55021">
    <property type="entry name" value="ACT-like"/>
    <property type="match status" value="3"/>
</dbReference>
<protein>
    <recommendedName>
        <fullName evidence="2">ACT domain-containing protein ACR</fullName>
    </recommendedName>
    <alternativeName>
        <fullName evidence="2">Protein ACT DOMAIN REPEATS</fullName>
    </alternativeName>
</protein>
<dbReference type="Gene3D" id="3.30.70.260">
    <property type="match status" value="2"/>
</dbReference>